<dbReference type="EMBL" id="JACIVC010000066">
    <property type="protein sequence ID" value="MBB1070340.1"/>
    <property type="molecule type" value="Genomic_DNA"/>
</dbReference>
<accession>A0A7W3TSY8</accession>
<keyword evidence="1" id="KW-0175">Coiled coil</keyword>
<organism evidence="2 3">
    <name type="scientific">Limosilactobacillus albertensis</name>
    <dbReference type="NCBI Taxonomy" id="2759752"/>
    <lineage>
        <taxon>Bacteria</taxon>
        <taxon>Bacillati</taxon>
        <taxon>Bacillota</taxon>
        <taxon>Bacilli</taxon>
        <taxon>Lactobacillales</taxon>
        <taxon>Lactobacillaceae</taxon>
        <taxon>Limosilactobacillus</taxon>
    </lineage>
</organism>
<keyword evidence="3" id="KW-1185">Reference proteome</keyword>
<protein>
    <submittedName>
        <fullName evidence="2">Uncharacterized protein</fullName>
    </submittedName>
</protein>
<reference evidence="2 3" key="1">
    <citation type="submission" date="2020-07" db="EMBL/GenBank/DDBJ databases">
        <title>Description of Limosilactobacillus balticus sp. nov., Limosilactobacillus agrestis sp. nov., Limosilactobacillus albertensis sp. nov., Limosilactobacillus rudii sp. nov., Limosilactobacillus fastidiosus sp. nov., five novel Limosilactobacillus species isolated from the vertebrate gastrointestinal tract, and proposal of 6 subspecies of Limosilactobacillus reuteri adapted to the gastrointestinal tract of specific vertebrate hosts.</title>
        <authorList>
            <person name="Li F."/>
            <person name="Cheng C."/>
            <person name="Zheng J."/>
            <person name="Quevedo R.M."/>
            <person name="Li J."/>
            <person name="Roos S."/>
            <person name="Gaenzle M.G."/>
            <person name="Walter J."/>
        </authorList>
    </citation>
    <scope>NUCLEOTIDE SEQUENCE [LARGE SCALE GENOMIC DNA]</scope>
    <source>
        <strain evidence="2 3">RRLNB_1_1</strain>
    </source>
</reference>
<dbReference type="Proteomes" id="UP000518316">
    <property type="component" value="Unassembled WGS sequence"/>
</dbReference>
<proteinExistence type="predicted"/>
<dbReference type="AlphaFoldDB" id="A0A7W3TSY8"/>
<sequence length="76" mass="8890">MQQLKEIQTSLRKLSNNVTQLQENISDLQAALPAVANFVSEVERDVKKWQFKTQPRLNRIQIILDVLKIDSDEQRK</sequence>
<comment type="caution">
    <text evidence="2">The sequence shown here is derived from an EMBL/GenBank/DDBJ whole genome shotgun (WGS) entry which is preliminary data.</text>
</comment>
<dbReference type="RefSeq" id="WP_182598780.1">
    <property type="nucleotide sequence ID" value="NZ_JACIVC010000066.1"/>
</dbReference>
<evidence type="ECO:0000313" key="3">
    <source>
        <dbReference type="Proteomes" id="UP000518316"/>
    </source>
</evidence>
<gene>
    <name evidence="2" type="ORF">H5S40_09265</name>
</gene>
<evidence type="ECO:0000256" key="1">
    <source>
        <dbReference type="SAM" id="Coils"/>
    </source>
</evidence>
<name>A0A7W3TSY8_9LACO</name>
<feature type="coiled-coil region" evidence="1">
    <location>
        <begin position="4"/>
        <end position="31"/>
    </location>
</feature>
<evidence type="ECO:0000313" key="2">
    <source>
        <dbReference type="EMBL" id="MBB1070340.1"/>
    </source>
</evidence>